<protein>
    <submittedName>
        <fullName evidence="2">Uncharacterized protein</fullName>
    </submittedName>
</protein>
<comment type="caution">
    <text evidence="2">The sequence shown here is derived from an EMBL/GenBank/DDBJ whole genome shotgun (WGS) entry which is preliminary data.</text>
</comment>
<gene>
    <name evidence="2" type="ORF">A5U30_004725</name>
</gene>
<evidence type="ECO:0000313" key="2">
    <source>
        <dbReference type="EMBL" id="EFM8156981.1"/>
    </source>
</evidence>
<accession>A0A828P075</accession>
<keyword evidence="1" id="KW-0472">Membrane</keyword>
<dbReference type="EMBL" id="AATLZG010000045">
    <property type="protein sequence ID" value="EFM8156981.1"/>
    <property type="molecule type" value="Genomic_DNA"/>
</dbReference>
<feature type="transmembrane region" description="Helical" evidence="1">
    <location>
        <begin position="5"/>
        <end position="23"/>
    </location>
</feature>
<keyword evidence="1" id="KW-1133">Transmembrane helix</keyword>
<evidence type="ECO:0000256" key="1">
    <source>
        <dbReference type="SAM" id="Phobius"/>
    </source>
</evidence>
<evidence type="ECO:0000313" key="3">
    <source>
        <dbReference type="Proteomes" id="UP000555763"/>
    </source>
</evidence>
<dbReference type="Proteomes" id="UP000555763">
    <property type="component" value="Unassembled WGS sequence"/>
</dbReference>
<name>A0A828P075_ECOLX</name>
<sequence>MKTVLLRYGVAGFLLVYWGLSFANRSLLHEPPFSPDVWKTVRLQLLLVTASVAVTLVRLYSSRPAVQQELAGIIVLLTMMAHGLALLVPSLWLFIQWRWDGVWLLQWQDFVFGPMLIVLPAAMFWFSD</sequence>
<feature type="transmembrane region" description="Helical" evidence="1">
    <location>
        <begin position="107"/>
        <end position="126"/>
    </location>
</feature>
<proteinExistence type="predicted"/>
<organism evidence="2 3">
    <name type="scientific">Escherichia coli</name>
    <dbReference type="NCBI Taxonomy" id="562"/>
    <lineage>
        <taxon>Bacteria</taxon>
        <taxon>Pseudomonadati</taxon>
        <taxon>Pseudomonadota</taxon>
        <taxon>Gammaproteobacteria</taxon>
        <taxon>Enterobacterales</taxon>
        <taxon>Enterobacteriaceae</taxon>
        <taxon>Escherichia</taxon>
    </lineage>
</organism>
<feature type="transmembrane region" description="Helical" evidence="1">
    <location>
        <begin position="43"/>
        <end position="61"/>
    </location>
</feature>
<reference evidence="2 3" key="1">
    <citation type="submission" date="2020-02" db="EMBL/GenBank/DDBJ databases">
        <authorList>
            <consortium name="PulseNet: The National Subtyping Network for Foodborne Disease Surveillance"/>
            <person name="Tarr C.L."/>
            <person name="Trees E."/>
            <person name="Katz L.S."/>
            <person name="Carleton-Romer H.A."/>
            <person name="Stroika S."/>
            <person name="Kucerova Z."/>
            <person name="Roache K.F."/>
            <person name="Sabol A.L."/>
            <person name="Besser J."/>
            <person name="Gerner-Smidt P."/>
        </authorList>
    </citation>
    <scope>NUCLEOTIDE SEQUENCE [LARGE SCALE GENOMIC DNA]</scope>
    <source>
        <strain evidence="2 3">PNUSAE002719</strain>
    </source>
</reference>
<keyword evidence="1" id="KW-0812">Transmembrane</keyword>
<dbReference type="AlphaFoldDB" id="A0A828P075"/>
<feature type="transmembrane region" description="Helical" evidence="1">
    <location>
        <begin position="73"/>
        <end position="95"/>
    </location>
</feature>
<dbReference type="RefSeq" id="WP_332379067.1">
    <property type="nucleotide sequence ID" value="NZ_JAVDCG010000034.1"/>
</dbReference>